<dbReference type="Pfam" id="PF11750">
    <property type="entry name" value="DUF3307"/>
    <property type="match status" value="1"/>
</dbReference>
<dbReference type="KEGG" id="kra:Krad_1737"/>
<dbReference type="Proteomes" id="UP000001116">
    <property type="component" value="Chromosome"/>
</dbReference>
<proteinExistence type="predicted"/>
<dbReference type="AlphaFoldDB" id="A6W8T4"/>
<sequence>MRTDAAPILAHLVGDYVLQTDHQAQTKTSSSATAALHAATYTLPFLALTRSPWRLAIIGGTHFAIDRWRLAKHVAWAKNQLAPASFRPGHTATGYSDDKPPWMSVWLLILTDNTLHLLINAAALEDQ</sequence>
<protein>
    <submittedName>
        <fullName evidence="1">Uncharacterized protein</fullName>
    </submittedName>
</protein>
<dbReference type="eggNOG" id="ENOG5032SPH">
    <property type="taxonomic scope" value="Bacteria"/>
</dbReference>
<dbReference type="RefSeq" id="WP_011981638.1">
    <property type="nucleotide sequence ID" value="NC_009664.2"/>
</dbReference>
<dbReference type="EMBL" id="CP000750">
    <property type="protein sequence ID" value="ABS03223.1"/>
    <property type="molecule type" value="Genomic_DNA"/>
</dbReference>
<name>A6W8T4_KINRD</name>
<evidence type="ECO:0000313" key="2">
    <source>
        <dbReference type="Proteomes" id="UP000001116"/>
    </source>
</evidence>
<organism evidence="1 2">
    <name type="scientific">Kineococcus radiotolerans (strain ATCC BAA-149 / DSM 14245 / SRS30216)</name>
    <dbReference type="NCBI Taxonomy" id="266940"/>
    <lineage>
        <taxon>Bacteria</taxon>
        <taxon>Bacillati</taxon>
        <taxon>Actinomycetota</taxon>
        <taxon>Actinomycetes</taxon>
        <taxon>Kineosporiales</taxon>
        <taxon>Kineosporiaceae</taxon>
        <taxon>Kineococcus</taxon>
    </lineage>
</organism>
<keyword evidence="2" id="KW-1185">Reference proteome</keyword>
<gene>
    <name evidence="1" type="ordered locus">Krad_1737</name>
</gene>
<reference evidence="2" key="1">
    <citation type="journal article" date="2008" name="PLoS ONE">
        <title>Survival in nuclear waste, extreme resistance, and potential applications gleaned from the genome sequence of Kineococcus radiotolerans SRS30216.</title>
        <authorList>
            <person name="Bagwell C.E."/>
            <person name="Bhat S."/>
            <person name="Hawkins G.M."/>
            <person name="Smith B.W."/>
            <person name="Biswas T."/>
            <person name="Hoover T.R."/>
            <person name="Saunders E."/>
            <person name="Han C.S."/>
            <person name="Tsodikov O.V."/>
            <person name="Shimkets L.J."/>
        </authorList>
    </citation>
    <scope>NUCLEOTIDE SEQUENCE [LARGE SCALE GENOMIC DNA]</scope>
    <source>
        <strain evidence="2">ATCC BAA-149 / DSM 14245 / SRS30216</strain>
    </source>
</reference>
<dbReference type="OrthoDB" id="5122730at2"/>
<dbReference type="InterPro" id="IPR021737">
    <property type="entry name" value="Phage_phiKZ_Orf197"/>
</dbReference>
<accession>A6W8T4</accession>
<dbReference type="HOGENOM" id="CLU_1967601_0_0_11"/>
<dbReference type="STRING" id="266940.Krad_1737"/>
<evidence type="ECO:0000313" key="1">
    <source>
        <dbReference type="EMBL" id="ABS03223.1"/>
    </source>
</evidence>